<dbReference type="PATRIC" id="fig|742734.4.peg.5900"/>
<evidence type="ECO:0000313" key="3">
    <source>
        <dbReference type="Proteomes" id="UP000037392"/>
    </source>
</evidence>
<feature type="domain" description="AbiJ-NTD3" evidence="1">
    <location>
        <begin position="18"/>
        <end position="181"/>
    </location>
</feature>
<organism evidence="2 3">
    <name type="scientific">[Clostridium] citroniae WAL-19142</name>
    <dbReference type="NCBI Taxonomy" id="742734"/>
    <lineage>
        <taxon>Bacteria</taxon>
        <taxon>Bacillati</taxon>
        <taxon>Bacillota</taxon>
        <taxon>Clostridia</taxon>
        <taxon>Lachnospirales</taxon>
        <taxon>Lachnospiraceae</taxon>
        <taxon>Enterocloster</taxon>
    </lineage>
</organism>
<dbReference type="GeneID" id="93166018"/>
<dbReference type="InterPro" id="IPR041427">
    <property type="entry name" value="AbiJ-NTD3"/>
</dbReference>
<protein>
    <recommendedName>
        <fullName evidence="1">AbiJ-NTD3 domain-containing protein</fullName>
    </recommendedName>
</protein>
<dbReference type="AlphaFoldDB" id="A0A0J9BBR0"/>
<comment type="caution">
    <text evidence="2">The sequence shown here is derived from an EMBL/GenBank/DDBJ whole genome shotgun (WGS) entry which is preliminary data.</text>
</comment>
<evidence type="ECO:0000313" key="2">
    <source>
        <dbReference type="EMBL" id="KMW10663.1"/>
    </source>
</evidence>
<proteinExistence type="predicted"/>
<gene>
    <name evidence="2" type="ORF">HMPREF9470_05513</name>
</gene>
<dbReference type="Pfam" id="PF18860">
    <property type="entry name" value="AbiJ_NTD3"/>
    <property type="match status" value="1"/>
</dbReference>
<evidence type="ECO:0000259" key="1">
    <source>
        <dbReference type="Pfam" id="PF18860"/>
    </source>
</evidence>
<dbReference type="Proteomes" id="UP000037392">
    <property type="component" value="Unassembled WGS sequence"/>
</dbReference>
<name>A0A0J9BBR0_9FIRM</name>
<sequence length="474" mass="56240">MTCSCLSEAKGMTKNMNKISEVTRQDIIDIIREGFTVILDEEEYDDKSDEYVTERTIKMPYYGRLDEIDFLSRVYNLKELPSHDSRYKNALDDISCHLRWDDYEEECWFFQDERFKLQQKDGDEPLLRFICEMVHPAVRREKSPWKQYLDKFNELLRVDGYELYPAHHISGRDIYKAREYSVPDKPLLPDNLFSERYKDLIDYGHGEAVDNISNNIDYRAKKHICRIMQNFREPIQYQPNRYHNWTEKTDALDVAINRLNEFMDTPVIDLKSAMFSLSSEEEIFANYFTPFIFDVIEFQYDELSEGEKCGFQEEINASLQKDNVSFRLIDRGLIEQLPDHEVLTSELISMTEQIKEPGLRELFDIAVEKHMQPSSQSHKDAVEKIWGVLERLKTYYTGLDKKKSVERIINDMAGGQEDFVKLFDTEFKALTDIGNSFRIRHHETDRTDITDIRYYDYFFNRCLSLIALAIQYLE</sequence>
<dbReference type="EMBL" id="ADLK01000059">
    <property type="protein sequence ID" value="KMW10663.1"/>
    <property type="molecule type" value="Genomic_DNA"/>
</dbReference>
<reference evidence="2 3" key="1">
    <citation type="submission" date="2011-04" db="EMBL/GenBank/DDBJ databases">
        <title>The Genome Sequence of Clostridium citroniae WAL-19142.</title>
        <authorList>
            <consortium name="The Broad Institute Genome Sequencing Platform"/>
            <person name="Earl A."/>
            <person name="Ward D."/>
            <person name="Feldgarden M."/>
            <person name="Gevers D."/>
            <person name="Warren Y.A."/>
            <person name="Tyrrell K.L."/>
            <person name="Citron D.M."/>
            <person name="Goldstein E.J."/>
            <person name="Daigneault M."/>
            <person name="Allen-Vercoe E."/>
            <person name="Young S.K."/>
            <person name="Zeng Q."/>
            <person name="Gargeya S."/>
            <person name="Fitzgerald M."/>
            <person name="Haas B."/>
            <person name="Abouelleil A."/>
            <person name="Alvarado L."/>
            <person name="Arachchi H.M."/>
            <person name="Berlin A."/>
            <person name="Brown A."/>
            <person name="Chapman S.B."/>
            <person name="Chen Z."/>
            <person name="Dunbar C."/>
            <person name="Freedman E."/>
            <person name="Gearin G."/>
            <person name="Gellesch M."/>
            <person name="Goldberg J."/>
            <person name="Griggs A."/>
            <person name="Gujja S."/>
            <person name="Heilman E.R."/>
            <person name="Heiman D."/>
            <person name="Howarth C."/>
            <person name="Larson L."/>
            <person name="Lui A."/>
            <person name="MacDonald P.J."/>
            <person name="Mehta T."/>
            <person name="Montmayeur A."/>
            <person name="Murphy C."/>
            <person name="Neiman D."/>
            <person name="Pearson M."/>
            <person name="Priest M."/>
            <person name="Roberts A."/>
            <person name="Saif S."/>
            <person name="Shea T."/>
            <person name="Shenoy N."/>
            <person name="Sisk P."/>
            <person name="Stolte C."/>
            <person name="Sykes S."/>
            <person name="White J."/>
            <person name="Yandava C."/>
            <person name="Wortman J."/>
            <person name="Nusbaum C."/>
            <person name="Birren B."/>
        </authorList>
    </citation>
    <scope>NUCLEOTIDE SEQUENCE [LARGE SCALE GENOMIC DNA]</scope>
    <source>
        <strain evidence="2 3">WAL-19142</strain>
    </source>
</reference>
<dbReference type="OrthoDB" id="5106738at2"/>
<dbReference type="RefSeq" id="WP_048931262.1">
    <property type="nucleotide sequence ID" value="NZ_KQ235888.1"/>
</dbReference>
<accession>A0A0J9BBR0</accession>